<accession>A0ABQ2FRY3</accession>
<evidence type="ECO:0000313" key="2">
    <source>
        <dbReference type="Proteomes" id="UP000604341"/>
    </source>
</evidence>
<reference evidence="2" key="1">
    <citation type="journal article" date="2019" name="Int. J. Syst. Evol. Microbiol.">
        <title>The Global Catalogue of Microorganisms (GCM) 10K type strain sequencing project: providing services to taxonomists for standard genome sequencing and annotation.</title>
        <authorList>
            <consortium name="The Broad Institute Genomics Platform"/>
            <consortium name="The Broad Institute Genome Sequencing Center for Infectious Disease"/>
            <person name="Wu L."/>
            <person name="Ma J."/>
        </authorList>
    </citation>
    <scope>NUCLEOTIDE SEQUENCE [LARGE SCALE GENOMIC DNA]</scope>
    <source>
        <strain evidence="2">JCM 19173</strain>
    </source>
</reference>
<name>A0ABQ2FRY3_9DEIO</name>
<keyword evidence="2" id="KW-1185">Reference proteome</keyword>
<protein>
    <submittedName>
        <fullName evidence="1">Uncharacterized protein</fullName>
    </submittedName>
</protein>
<organism evidence="1 2">
    <name type="scientific">Deinococcus radiotolerans</name>
    <dbReference type="NCBI Taxonomy" id="1309407"/>
    <lineage>
        <taxon>Bacteria</taxon>
        <taxon>Thermotogati</taxon>
        <taxon>Deinococcota</taxon>
        <taxon>Deinococci</taxon>
        <taxon>Deinococcales</taxon>
        <taxon>Deinococcaceae</taxon>
        <taxon>Deinococcus</taxon>
    </lineage>
</organism>
<sequence>MFPYDAATRALVNLQRKDIQRMRRQRAVLSEPTAFKQLHPNHPDQIGRLLIGQAEPQLHLSLTAFLMTAPEAGLTFFARTLHGVGRAAMVTVTHEVLQQQGRAGAEPALTYLLKVAQLGLLPDIVPGEHTPLIGVWRVQSVDRQIHVPA</sequence>
<dbReference type="EMBL" id="BMPE01000037">
    <property type="protein sequence ID" value="GGL20224.1"/>
    <property type="molecule type" value="Genomic_DNA"/>
</dbReference>
<comment type="caution">
    <text evidence="1">The sequence shown here is derived from an EMBL/GenBank/DDBJ whole genome shotgun (WGS) entry which is preliminary data.</text>
</comment>
<proteinExistence type="predicted"/>
<dbReference type="Proteomes" id="UP000604341">
    <property type="component" value="Unassembled WGS sequence"/>
</dbReference>
<evidence type="ECO:0000313" key="1">
    <source>
        <dbReference type="EMBL" id="GGL20224.1"/>
    </source>
</evidence>
<gene>
    <name evidence="1" type="ORF">GCM10010844_43890</name>
</gene>